<dbReference type="Pfam" id="PF08240">
    <property type="entry name" value="ADH_N"/>
    <property type="match status" value="1"/>
</dbReference>
<proteinExistence type="inferred from homology"/>
<organism evidence="9 10">
    <name type="scientific">SAR86 cluster bacterium</name>
    <dbReference type="NCBI Taxonomy" id="2030880"/>
    <lineage>
        <taxon>Bacteria</taxon>
        <taxon>Pseudomonadati</taxon>
        <taxon>Pseudomonadota</taxon>
        <taxon>Gammaproteobacteria</taxon>
        <taxon>SAR86 cluster</taxon>
    </lineage>
</organism>
<dbReference type="EMBL" id="SHBF01000001">
    <property type="protein sequence ID" value="RZO28544.1"/>
    <property type="molecule type" value="Genomic_DNA"/>
</dbReference>
<accession>A0A520N4Y5</accession>
<gene>
    <name evidence="9" type="ORF">EVA93_00035</name>
</gene>
<dbReference type="PROSITE" id="PS00059">
    <property type="entry name" value="ADH_ZINC"/>
    <property type="match status" value="1"/>
</dbReference>
<comment type="cofactor">
    <cofactor evidence="1 7">
        <name>Zn(2+)</name>
        <dbReference type="ChEBI" id="CHEBI:29105"/>
    </cofactor>
</comment>
<evidence type="ECO:0000256" key="6">
    <source>
        <dbReference type="ARBA" id="ARBA00023002"/>
    </source>
</evidence>
<dbReference type="GO" id="GO:0005737">
    <property type="term" value="C:cytoplasm"/>
    <property type="evidence" value="ECO:0007669"/>
    <property type="project" value="TreeGrafter"/>
</dbReference>
<evidence type="ECO:0000256" key="4">
    <source>
        <dbReference type="ARBA" id="ARBA00022723"/>
    </source>
</evidence>
<evidence type="ECO:0000313" key="9">
    <source>
        <dbReference type="EMBL" id="RZO28544.1"/>
    </source>
</evidence>
<dbReference type="Gene3D" id="3.40.50.720">
    <property type="entry name" value="NAD(P)-binding Rossmann-like Domain"/>
    <property type="match status" value="1"/>
</dbReference>
<dbReference type="InterPro" id="IPR011032">
    <property type="entry name" value="GroES-like_sf"/>
</dbReference>
<dbReference type="Proteomes" id="UP000318710">
    <property type="component" value="Unassembled WGS sequence"/>
</dbReference>
<keyword evidence="4 7" id="KW-0479">Metal-binding</keyword>
<dbReference type="InterPro" id="IPR013149">
    <property type="entry name" value="ADH-like_C"/>
</dbReference>
<comment type="similarity">
    <text evidence="2 7">Belongs to the zinc-containing alcohol dehydrogenase family.</text>
</comment>
<dbReference type="Gene3D" id="3.90.180.10">
    <property type="entry name" value="Medium-chain alcohol dehydrogenases, catalytic domain"/>
    <property type="match status" value="1"/>
</dbReference>
<dbReference type="PANTHER" id="PTHR42940:SF8">
    <property type="entry name" value="VACUOLAR PROTEIN SORTING-ASSOCIATED PROTEIN 11"/>
    <property type="match status" value="1"/>
</dbReference>
<dbReference type="AlphaFoldDB" id="A0A520N4Y5"/>
<dbReference type="InterPro" id="IPR020843">
    <property type="entry name" value="ER"/>
</dbReference>
<sequence>MKAYQVVENGKPLEKREIEKPKPTGKEILIKTVACGVCHSDVHIHEGFFSLGEKAKLPVPLMTDALAMGHEIYGEVVELGEDVSGIEIGKKYVAYPWIGCGNCDECANDREHYCSPLTTKNLGINVDGGYAEYVLVPDSKYLFDAGDTPDEVAGSYACRGLTAYSALKKADLVKGQNSVVIISAGGLGLLSLKIIQAAYSINPIVVDIDDEKLQLAKQAGASEVINSRDEKLFEKIAELTNGGATSVIDFVGAAETFELASGMFGMKRGGTYVIVGLIGGETNLQLPMTTLTARTIRGVYVGSLQEMSELMEFVRENKIEHVEVEKRNASEANKTLNDLKNGKINGLVCLTHDHE</sequence>
<comment type="caution">
    <text evidence="9">The sequence shown here is derived from an EMBL/GenBank/DDBJ whole genome shotgun (WGS) entry which is preliminary data.</text>
</comment>
<name>A0A520N4Y5_9GAMM</name>
<evidence type="ECO:0000256" key="2">
    <source>
        <dbReference type="ARBA" id="ARBA00008072"/>
    </source>
</evidence>
<keyword evidence="5 7" id="KW-0862">Zinc</keyword>
<dbReference type="GO" id="GO:0004022">
    <property type="term" value="F:alcohol dehydrogenase (NAD+) activity"/>
    <property type="evidence" value="ECO:0007669"/>
    <property type="project" value="UniProtKB-EC"/>
</dbReference>
<evidence type="ECO:0000259" key="8">
    <source>
        <dbReference type="SMART" id="SM00829"/>
    </source>
</evidence>
<evidence type="ECO:0000313" key="10">
    <source>
        <dbReference type="Proteomes" id="UP000318710"/>
    </source>
</evidence>
<evidence type="ECO:0000256" key="7">
    <source>
        <dbReference type="RuleBase" id="RU361277"/>
    </source>
</evidence>
<dbReference type="SMART" id="SM00829">
    <property type="entry name" value="PKS_ER"/>
    <property type="match status" value="1"/>
</dbReference>
<dbReference type="InterPro" id="IPR013154">
    <property type="entry name" value="ADH-like_N"/>
</dbReference>
<dbReference type="Pfam" id="PF00107">
    <property type="entry name" value="ADH_zinc_N"/>
    <property type="match status" value="1"/>
</dbReference>
<dbReference type="EC" id="1.1.1.1" evidence="3"/>
<dbReference type="InterPro" id="IPR036291">
    <property type="entry name" value="NAD(P)-bd_dom_sf"/>
</dbReference>
<dbReference type="InterPro" id="IPR002328">
    <property type="entry name" value="ADH_Zn_CS"/>
</dbReference>
<dbReference type="PANTHER" id="PTHR42940">
    <property type="entry name" value="ALCOHOL DEHYDROGENASE 1-RELATED"/>
    <property type="match status" value="1"/>
</dbReference>
<evidence type="ECO:0000256" key="1">
    <source>
        <dbReference type="ARBA" id="ARBA00001947"/>
    </source>
</evidence>
<dbReference type="SUPFAM" id="SSF51735">
    <property type="entry name" value="NAD(P)-binding Rossmann-fold domains"/>
    <property type="match status" value="1"/>
</dbReference>
<evidence type="ECO:0000256" key="3">
    <source>
        <dbReference type="ARBA" id="ARBA00013190"/>
    </source>
</evidence>
<dbReference type="SUPFAM" id="SSF50129">
    <property type="entry name" value="GroES-like"/>
    <property type="match status" value="1"/>
</dbReference>
<dbReference type="GO" id="GO:0008270">
    <property type="term" value="F:zinc ion binding"/>
    <property type="evidence" value="ECO:0007669"/>
    <property type="project" value="InterPro"/>
</dbReference>
<evidence type="ECO:0000256" key="5">
    <source>
        <dbReference type="ARBA" id="ARBA00022833"/>
    </source>
</evidence>
<dbReference type="CDD" id="cd08240">
    <property type="entry name" value="6_hydroxyhexanoate_dh_like"/>
    <property type="match status" value="1"/>
</dbReference>
<protein>
    <recommendedName>
        <fullName evidence="3">alcohol dehydrogenase</fullName>
        <ecNumber evidence="3">1.1.1.1</ecNumber>
    </recommendedName>
</protein>
<reference evidence="9 10" key="1">
    <citation type="submission" date="2019-02" db="EMBL/GenBank/DDBJ databases">
        <title>Prokaryotic population dynamics and viral predation in marine succession experiment using metagenomics: the confinement effect.</title>
        <authorList>
            <person name="Haro-Moreno J.M."/>
            <person name="Rodriguez-Valera F."/>
            <person name="Lopez-Perez M."/>
        </authorList>
    </citation>
    <scope>NUCLEOTIDE SEQUENCE [LARGE SCALE GENOMIC DNA]</scope>
    <source>
        <strain evidence="9">MED-G160</strain>
    </source>
</reference>
<keyword evidence="6" id="KW-0560">Oxidoreductase</keyword>
<feature type="domain" description="Enoyl reductase (ER)" evidence="8">
    <location>
        <begin position="5"/>
        <end position="350"/>
    </location>
</feature>